<dbReference type="RefSeq" id="WP_166698795.1">
    <property type="nucleotide sequence ID" value="NZ_JAAQTL010000001.1"/>
</dbReference>
<sequence>MSNEAFYFDALKRIASYQSPEKLRRNAIKQYGLSGEEAIEMAYENVIEEAKRAVKGKRRPAPEVPHG</sequence>
<proteinExistence type="predicted"/>
<organism evidence="1 2">
    <name type="scientific">Luteibacter yeojuensis</name>
    <dbReference type="NCBI Taxonomy" id="345309"/>
    <lineage>
        <taxon>Bacteria</taxon>
        <taxon>Pseudomonadati</taxon>
        <taxon>Pseudomonadota</taxon>
        <taxon>Gammaproteobacteria</taxon>
        <taxon>Lysobacterales</taxon>
        <taxon>Rhodanobacteraceae</taxon>
        <taxon>Luteibacter</taxon>
    </lineage>
</organism>
<keyword evidence="2" id="KW-1185">Reference proteome</keyword>
<accession>A0A7X5TPP8</accession>
<dbReference type="EMBL" id="JAAQTL010000001">
    <property type="protein sequence ID" value="NID15018.1"/>
    <property type="molecule type" value="Genomic_DNA"/>
</dbReference>
<evidence type="ECO:0000313" key="2">
    <source>
        <dbReference type="Proteomes" id="UP000518878"/>
    </source>
</evidence>
<protein>
    <submittedName>
        <fullName evidence="1">Uncharacterized protein</fullName>
    </submittedName>
</protein>
<dbReference type="AlphaFoldDB" id="A0A7X5TPP8"/>
<dbReference type="Proteomes" id="UP000518878">
    <property type="component" value="Unassembled WGS sequence"/>
</dbReference>
<evidence type="ECO:0000313" key="1">
    <source>
        <dbReference type="EMBL" id="NID15018.1"/>
    </source>
</evidence>
<name>A0A7X5TPP8_9GAMM</name>
<reference evidence="1 2" key="1">
    <citation type="journal article" date="2006" name="Int. J. Syst. Evol. Microbiol.">
        <title>Dyella yeojuensis sp. nov., isolated from greenhouse soil in Korea.</title>
        <authorList>
            <person name="Kim B.Y."/>
            <person name="Weon H.Y."/>
            <person name="Lee K.H."/>
            <person name="Seok S.J."/>
            <person name="Kwon S.W."/>
            <person name="Go S.J."/>
            <person name="Stackebrandt E."/>
        </authorList>
    </citation>
    <scope>NUCLEOTIDE SEQUENCE [LARGE SCALE GENOMIC DNA]</scope>
    <source>
        <strain evidence="1 2">DSM 17673</strain>
    </source>
</reference>
<comment type="caution">
    <text evidence="1">The sequence shown here is derived from an EMBL/GenBank/DDBJ whole genome shotgun (WGS) entry which is preliminary data.</text>
</comment>
<gene>
    <name evidence="1" type="ORF">HBF32_05990</name>
</gene>